<dbReference type="InterPro" id="IPR008333">
    <property type="entry name" value="Cbr1-like_FAD-bd_dom"/>
</dbReference>
<sequence length="250" mass="26815">MAGTAVPGGLTRLRWRVARLAETRDETPTARTLVLDVPGWPGHLAGQHVDVRLTAEDGYSAQRSYSLAAPAAGARVELTVQNVPDGEVSPYLTGVFAAGDPVEVRGPVGGWFVWRPDDPAPVTLVAGGAGVAPLMAMVRARRVAGSRVPFRLVYSVRTPEERWYTGELRRPDPGVEVFPLYTRAAPDGWARPPGRLAKDDLAAWAWPPEFDPACFVCGPTGFVEAAADLLVALGNDPRRIRTERFGPSGG</sequence>
<keyword evidence="6" id="KW-1185">Reference proteome</keyword>
<dbReference type="EMBL" id="JAGEPF010000016">
    <property type="protein sequence ID" value="MBO2461088.1"/>
    <property type="molecule type" value="Genomic_DNA"/>
</dbReference>
<dbReference type="InterPro" id="IPR017927">
    <property type="entry name" value="FAD-bd_FR_type"/>
</dbReference>
<dbReference type="InterPro" id="IPR017938">
    <property type="entry name" value="Riboflavin_synthase-like_b-brl"/>
</dbReference>
<keyword evidence="3" id="KW-0411">Iron-sulfur</keyword>
<dbReference type="PROSITE" id="PS51384">
    <property type="entry name" value="FAD_FR"/>
    <property type="match status" value="1"/>
</dbReference>
<dbReference type="Proteomes" id="UP000680206">
    <property type="component" value="Unassembled WGS sequence"/>
</dbReference>
<name>A0ABS3RX98_9ACTN</name>
<protein>
    <submittedName>
        <fullName evidence="5">Ferredoxin reductase</fullName>
    </submittedName>
</protein>
<dbReference type="Pfam" id="PF00175">
    <property type="entry name" value="NAD_binding_1"/>
    <property type="match status" value="1"/>
</dbReference>
<comment type="caution">
    <text evidence="5">The sequence shown here is derived from an EMBL/GenBank/DDBJ whole genome shotgun (WGS) entry which is preliminary data.</text>
</comment>
<dbReference type="Gene3D" id="2.40.30.10">
    <property type="entry name" value="Translation factors"/>
    <property type="match status" value="1"/>
</dbReference>
<evidence type="ECO:0000313" key="5">
    <source>
        <dbReference type="EMBL" id="MBO2461088.1"/>
    </source>
</evidence>
<dbReference type="Pfam" id="PF00970">
    <property type="entry name" value="FAD_binding_6"/>
    <property type="match status" value="1"/>
</dbReference>
<dbReference type="PRINTS" id="PR00410">
    <property type="entry name" value="PHEHYDRXLASE"/>
</dbReference>
<evidence type="ECO:0000259" key="4">
    <source>
        <dbReference type="PROSITE" id="PS51384"/>
    </source>
</evidence>
<dbReference type="SUPFAM" id="SSF63380">
    <property type="entry name" value="Riboflavin synthase domain-like"/>
    <property type="match status" value="1"/>
</dbReference>
<evidence type="ECO:0000313" key="6">
    <source>
        <dbReference type="Proteomes" id="UP000680206"/>
    </source>
</evidence>
<evidence type="ECO:0000256" key="1">
    <source>
        <dbReference type="ARBA" id="ARBA00001974"/>
    </source>
</evidence>
<keyword evidence="2" id="KW-0479">Metal-binding</keyword>
<dbReference type="InterPro" id="IPR050415">
    <property type="entry name" value="MRET"/>
</dbReference>
<gene>
    <name evidence="5" type="ORF">J4709_26245</name>
</gene>
<reference evidence="5 6" key="1">
    <citation type="submission" date="2021-03" db="EMBL/GenBank/DDBJ databases">
        <title>Actinomadura violae sp. nov., isolated from lichen in Thailand.</title>
        <authorList>
            <person name="Kanchanasin P."/>
            <person name="Saeng-In P."/>
            <person name="Phongsopitanun W."/>
            <person name="Yuki M."/>
            <person name="Kudo T."/>
            <person name="Ohkuma M."/>
            <person name="Tanasupawat S."/>
        </authorList>
    </citation>
    <scope>NUCLEOTIDE SEQUENCE [LARGE SCALE GENOMIC DNA]</scope>
    <source>
        <strain evidence="5 6">LCR2-06</strain>
    </source>
</reference>
<dbReference type="Gene3D" id="3.40.50.80">
    <property type="entry name" value="Nucleotide-binding domain of ferredoxin-NADP reductase (FNR) module"/>
    <property type="match status" value="1"/>
</dbReference>
<feature type="domain" description="FAD-binding FR-type" evidence="4">
    <location>
        <begin position="13"/>
        <end position="114"/>
    </location>
</feature>
<keyword evidence="2" id="KW-0001">2Fe-2S</keyword>
<dbReference type="PANTHER" id="PTHR47354">
    <property type="entry name" value="NADH OXIDOREDUCTASE HCR"/>
    <property type="match status" value="1"/>
</dbReference>
<organism evidence="5 6">
    <name type="scientific">Actinomadura violacea</name>
    <dbReference type="NCBI Taxonomy" id="2819934"/>
    <lineage>
        <taxon>Bacteria</taxon>
        <taxon>Bacillati</taxon>
        <taxon>Actinomycetota</taxon>
        <taxon>Actinomycetes</taxon>
        <taxon>Streptosporangiales</taxon>
        <taxon>Thermomonosporaceae</taxon>
        <taxon>Actinomadura</taxon>
    </lineage>
</organism>
<dbReference type="InterPro" id="IPR001433">
    <property type="entry name" value="OxRdtase_FAD/NAD-bd"/>
</dbReference>
<comment type="cofactor">
    <cofactor evidence="1">
        <name>FAD</name>
        <dbReference type="ChEBI" id="CHEBI:57692"/>
    </cofactor>
</comment>
<evidence type="ECO:0000256" key="2">
    <source>
        <dbReference type="ARBA" id="ARBA00022714"/>
    </source>
</evidence>
<dbReference type="PANTHER" id="PTHR47354:SF5">
    <property type="entry name" value="PROTEIN RFBI"/>
    <property type="match status" value="1"/>
</dbReference>
<accession>A0ABS3RX98</accession>
<dbReference type="RefSeq" id="WP_208244452.1">
    <property type="nucleotide sequence ID" value="NZ_JAGEPF010000016.1"/>
</dbReference>
<dbReference type="SUPFAM" id="SSF52343">
    <property type="entry name" value="Ferredoxin reductase-like, C-terminal NADP-linked domain"/>
    <property type="match status" value="1"/>
</dbReference>
<dbReference type="CDD" id="cd06217">
    <property type="entry name" value="FNR_iron_sulfur_binding_3"/>
    <property type="match status" value="1"/>
</dbReference>
<dbReference type="InterPro" id="IPR039261">
    <property type="entry name" value="FNR_nucleotide-bd"/>
</dbReference>
<evidence type="ECO:0000256" key="3">
    <source>
        <dbReference type="ARBA" id="ARBA00023014"/>
    </source>
</evidence>
<keyword evidence="2" id="KW-0408">Iron</keyword>
<proteinExistence type="predicted"/>